<dbReference type="Pfam" id="PF11918">
    <property type="entry name" value="Peptidase_S41_N"/>
    <property type="match status" value="1"/>
</dbReference>
<dbReference type="SUPFAM" id="SSF52096">
    <property type="entry name" value="ClpP/crotonase"/>
    <property type="match status" value="1"/>
</dbReference>
<reference evidence="3" key="1">
    <citation type="journal article" date="2019" name="Int. J. Syst. Evol. Microbiol.">
        <title>The Global Catalogue of Microorganisms (GCM) 10K type strain sequencing project: providing services to taxonomists for standard genome sequencing and annotation.</title>
        <authorList>
            <consortium name="The Broad Institute Genomics Platform"/>
            <consortium name="The Broad Institute Genome Sequencing Center for Infectious Disease"/>
            <person name="Wu L."/>
            <person name="Ma J."/>
        </authorList>
    </citation>
    <scope>NUCLEOTIDE SEQUENCE [LARGE SCALE GENOMIC DNA]</scope>
    <source>
        <strain evidence="3">JCM 14370</strain>
    </source>
</reference>
<evidence type="ECO:0000259" key="1">
    <source>
        <dbReference type="SMART" id="SM00245"/>
    </source>
</evidence>
<dbReference type="EMBL" id="BMOD01000003">
    <property type="protein sequence ID" value="GGJ28512.1"/>
    <property type="molecule type" value="Genomic_DNA"/>
</dbReference>
<dbReference type="InterPro" id="IPR029045">
    <property type="entry name" value="ClpP/crotonase-like_dom_sf"/>
</dbReference>
<proteinExistence type="predicted"/>
<evidence type="ECO:0000313" key="2">
    <source>
        <dbReference type="EMBL" id="GGJ28512.1"/>
    </source>
</evidence>
<dbReference type="PANTHER" id="PTHR11261:SF3">
    <property type="entry name" value="RETINOL-BINDING PROTEIN 3"/>
    <property type="match status" value="1"/>
</dbReference>
<dbReference type="CDD" id="cd07563">
    <property type="entry name" value="Peptidase_S41_IRBP"/>
    <property type="match status" value="1"/>
</dbReference>
<dbReference type="Proteomes" id="UP000632222">
    <property type="component" value="Unassembled WGS sequence"/>
</dbReference>
<name>A0ABQ2CWS8_9DEIO</name>
<keyword evidence="3" id="KW-1185">Reference proteome</keyword>
<dbReference type="Gene3D" id="3.90.226.10">
    <property type="entry name" value="2-enoyl-CoA Hydratase, Chain A, domain 1"/>
    <property type="match status" value="1"/>
</dbReference>
<dbReference type="Gene3D" id="3.30.750.44">
    <property type="match status" value="1"/>
</dbReference>
<comment type="caution">
    <text evidence="2">The sequence shown here is derived from an EMBL/GenBank/DDBJ whole genome shotgun (WGS) entry which is preliminary data.</text>
</comment>
<dbReference type="PANTHER" id="PTHR11261">
    <property type="entry name" value="INTERPHOTORECEPTOR RETINOID-BINDING PROTEIN"/>
    <property type="match status" value="1"/>
</dbReference>
<protein>
    <submittedName>
        <fullName evidence="2">Interphotoreceptor retinoid-binding protein</fullName>
    </submittedName>
</protein>
<sequence>MLNSELNPESIASIIHTAADRLQSHYVFPDRGEQIAADLKAHVQQGRFQDCQTPEEFAKQVTAVLLEVSADRHIRMRYHPAGAPELNFDPPSPEVVKWLKEEQRLSNYGFYKVERLNGNVGYLDLRAFAAAAFAAETAIAAMQFLAHTDAVIIDLRNNGGGDPEMIQLISTYLFEEVTHLNNFYFRPADQTHQTWTLPYVPGKRLLHQPVYLLTSNYTFSAAEEFTYNLKNLKRATIVGETTGGGAHPGGSVKVHEHFTVFVPTGRAINPISGTNWEGTGVEPDVQLPADQAFDHAYQDALQKVLNQLPEHAVYEKQRQEIQEILQS</sequence>
<evidence type="ECO:0000313" key="3">
    <source>
        <dbReference type="Proteomes" id="UP000632222"/>
    </source>
</evidence>
<organism evidence="2 3">
    <name type="scientific">Deinococcus roseus</name>
    <dbReference type="NCBI Taxonomy" id="392414"/>
    <lineage>
        <taxon>Bacteria</taxon>
        <taxon>Thermotogati</taxon>
        <taxon>Deinococcota</taxon>
        <taxon>Deinococci</taxon>
        <taxon>Deinococcales</taxon>
        <taxon>Deinococcaceae</taxon>
        <taxon>Deinococcus</taxon>
    </lineage>
</organism>
<gene>
    <name evidence="2" type="ORF">GCM10008938_13230</name>
</gene>
<dbReference type="SMART" id="SM00245">
    <property type="entry name" value="TSPc"/>
    <property type="match status" value="1"/>
</dbReference>
<feature type="domain" description="Tail specific protease" evidence="1">
    <location>
        <begin position="92"/>
        <end position="288"/>
    </location>
</feature>
<dbReference type="RefSeq" id="WP_189001616.1">
    <property type="nucleotide sequence ID" value="NZ_BMOD01000003.1"/>
</dbReference>
<dbReference type="Pfam" id="PF03572">
    <property type="entry name" value="Peptidase_S41"/>
    <property type="match status" value="1"/>
</dbReference>
<accession>A0ABQ2CWS8</accession>
<dbReference type="InterPro" id="IPR005151">
    <property type="entry name" value="Tail-specific_protease"/>
</dbReference>